<proteinExistence type="predicted"/>
<evidence type="ECO:0000259" key="2">
    <source>
        <dbReference type="Pfam" id="PF23596"/>
    </source>
</evidence>
<dbReference type="InterPro" id="IPR055562">
    <property type="entry name" value="DUF7138"/>
</dbReference>
<dbReference type="PANTHER" id="PTHR36351:SF1">
    <property type="entry name" value="EMBRYO SAC DEVELOPMENT ARREST 12"/>
    <property type="match status" value="1"/>
</dbReference>
<dbReference type="AlphaFoldDB" id="A0ABC8SAX3"/>
<gene>
    <name evidence="3" type="ORF">ILEXP_LOCUS21187</name>
</gene>
<organism evidence="3 4">
    <name type="scientific">Ilex paraguariensis</name>
    <name type="common">yerba mate</name>
    <dbReference type="NCBI Taxonomy" id="185542"/>
    <lineage>
        <taxon>Eukaryota</taxon>
        <taxon>Viridiplantae</taxon>
        <taxon>Streptophyta</taxon>
        <taxon>Embryophyta</taxon>
        <taxon>Tracheophyta</taxon>
        <taxon>Spermatophyta</taxon>
        <taxon>Magnoliopsida</taxon>
        <taxon>eudicotyledons</taxon>
        <taxon>Gunneridae</taxon>
        <taxon>Pentapetalae</taxon>
        <taxon>asterids</taxon>
        <taxon>campanulids</taxon>
        <taxon>Aquifoliales</taxon>
        <taxon>Aquifoliaceae</taxon>
        <taxon>Ilex</taxon>
    </lineage>
</organism>
<protein>
    <recommendedName>
        <fullName evidence="2">DUF7138 domain-containing protein</fullName>
    </recommendedName>
</protein>
<dbReference type="Pfam" id="PF23596">
    <property type="entry name" value="DUF7138"/>
    <property type="match status" value="1"/>
</dbReference>
<feature type="domain" description="DUF7138" evidence="2">
    <location>
        <begin position="8"/>
        <end position="91"/>
    </location>
</feature>
<keyword evidence="4" id="KW-1185">Reference proteome</keyword>
<keyword evidence="1" id="KW-0175">Coiled coil</keyword>
<accession>A0ABC8SAX3</accession>
<name>A0ABC8SAX3_9AQUA</name>
<dbReference type="EMBL" id="CAUOFW020002314">
    <property type="protein sequence ID" value="CAK9152955.1"/>
    <property type="molecule type" value="Genomic_DNA"/>
</dbReference>
<sequence>MVDSSGGAVFPVVFFDGEREVDIGNVLVQPTLDFKNFQTILSQKIGISPNQISIYLFDRAKLWPEDRRKMPITGKANFSLIARERDCFFYVVLKRSRRGRRRKSSDSVEFGDFLPENKLSASSENFSPMPEKLFLLRRNQSQLNSPQISGYVSPYYNQISSSELMNLNNQLQNLQIQRENQAMINSNFSPNLSLNFNSRLNSSQNVNLDLNSFPRIEDSYWDLNNRGLCLECTDSKKNGRVASFHHCAYDVVVKNFRTKAGPIARPSKASRY</sequence>
<dbReference type="Proteomes" id="UP001642360">
    <property type="component" value="Unassembled WGS sequence"/>
</dbReference>
<comment type="caution">
    <text evidence="3">The sequence shown here is derived from an EMBL/GenBank/DDBJ whole genome shotgun (WGS) entry which is preliminary data.</text>
</comment>
<feature type="coiled-coil region" evidence="1">
    <location>
        <begin position="157"/>
        <end position="184"/>
    </location>
</feature>
<dbReference type="PANTHER" id="PTHR36351">
    <property type="entry name" value="EMBRYO SAC DEVELOPMENT ARREST 12"/>
    <property type="match status" value="1"/>
</dbReference>
<evidence type="ECO:0000313" key="3">
    <source>
        <dbReference type="EMBL" id="CAK9152955.1"/>
    </source>
</evidence>
<evidence type="ECO:0000256" key="1">
    <source>
        <dbReference type="SAM" id="Coils"/>
    </source>
</evidence>
<reference evidence="3 4" key="1">
    <citation type="submission" date="2024-02" db="EMBL/GenBank/DDBJ databases">
        <authorList>
            <person name="Vignale AGUSTIN F."/>
            <person name="Sosa J E."/>
            <person name="Modenutti C."/>
        </authorList>
    </citation>
    <scope>NUCLEOTIDE SEQUENCE [LARGE SCALE GENOMIC DNA]</scope>
</reference>
<evidence type="ECO:0000313" key="4">
    <source>
        <dbReference type="Proteomes" id="UP001642360"/>
    </source>
</evidence>